<keyword evidence="4" id="KW-1185">Reference proteome</keyword>
<sequence>MENPYQAPSADSSPPPLPMPGVEGLKNPRLLGLFAVFFYALGTLGEVADHFQRSFPAEIGISALHQHDTYYVVAEGLGLFEWLMLGAFLAGILFFFLWKYRAARNAWILDPSVMKMTPAMSVGCYFIPILNFIWPCRAMAGIAKASYGSTAGVALWWSTQMIALVGGIVVVAMLGEHPPDAVPTMAEHLLLLWSIFTFVCAWKIVMRISKAQAARCAA</sequence>
<dbReference type="AlphaFoldDB" id="A0A858RL65"/>
<dbReference type="KEGG" id="luo:HHL09_13495"/>
<keyword evidence="1" id="KW-0812">Transmembrane</keyword>
<feature type="transmembrane region" description="Helical" evidence="1">
    <location>
        <begin position="186"/>
        <end position="205"/>
    </location>
</feature>
<keyword evidence="1" id="KW-1133">Transmembrane helix</keyword>
<evidence type="ECO:0000259" key="2">
    <source>
        <dbReference type="Pfam" id="PF14219"/>
    </source>
</evidence>
<name>A0A858RL65_9BACT</name>
<protein>
    <submittedName>
        <fullName evidence="3">DUF4328 domain-containing protein</fullName>
    </submittedName>
</protein>
<proteinExistence type="predicted"/>
<gene>
    <name evidence="3" type="ORF">HHL09_13495</name>
</gene>
<feature type="transmembrane region" description="Helical" evidence="1">
    <location>
        <begin position="154"/>
        <end position="174"/>
    </location>
</feature>
<accession>A0A858RL65</accession>
<reference evidence="3 4" key="1">
    <citation type="submission" date="2020-04" db="EMBL/GenBank/DDBJ databases">
        <title>Luteolibacter sp. G-1-1-1 isolated from soil.</title>
        <authorList>
            <person name="Dahal R.H."/>
        </authorList>
    </citation>
    <scope>NUCLEOTIDE SEQUENCE [LARGE SCALE GENOMIC DNA]</scope>
    <source>
        <strain evidence="3 4">G-1-1-1</strain>
    </source>
</reference>
<feature type="transmembrane region" description="Helical" evidence="1">
    <location>
        <begin position="69"/>
        <end position="96"/>
    </location>
</feature>
<dbReference type="InterPro" id="IPR025565">
    <property type="entry name" value="DUF4328"/>
</dbReference>
<feature type="domain" description="DUF4328" evidence="2">
    <location>
        <begin position="79"/>
        <end position="177"/>
    </location>
</feature>
<organism evidence="3 4">
    <name type="scientific">Luteolibacter luteus</name>
    <dbReference type="NCBI Taxonomy" id="2728835"/>
    <lineage>
        <taxon>Bacteria</taxon>
        <taxon>Pseudomonadati</taxon>
        <taxon>Verrucomicrobiota</taxon>
        <taxon>Verrucomicrobiia</taxon>
        <taxon>Verrucomicrobiales</taxon>
        <taxon>Verrucomicrobiaceae</taxon>
        <taxon>Luteolibacter</taxon>
    </lineage>
</organism>
<dbReference type="RefSeq" id="WP_169455154.1">
    <property type="nucleotide sequence ID" value="NZ_CP051774.1"/>
</dbReference>
<dbReference type="EMBL" id="CP051774">
    <property type="protein sequence ID" value="QJE96753.1"/>
    <property type="molecule type" value="Genomic_DNA"/>
</dbReference>
<evidence type="ECO:0000256" key="1">
    <source>
        <dbReference type="SAM" id="Phobius"/>
    </source>
</evidence>
<keyword evidence="1" id="KW-0472">Membrane</keyword>
<evidence type="ECO:0000313" key="3">
    <source>
        <dbReference type="EMBL" id="QJE96753.1"/>
    </source>
</evidence>
<evidence type="ECO:0000313" key="4">
    <source>
        <dbReference type="Proteomes" id="UP000501812"/>
    </source>
</evidence>
<dbReference type="Proteomes" id="UP000501812">
    <property type="component" value="Chromosome"/>
</dbReference>
<dbReference type="Pfam" id="PF14219">
    <property type="entry name" value="DUF4328"/>
    <property type="match status" value="1"/>
</dbReference>
<feature type="transmembrane region" description="Helical" evidence="1">
    <location>
        <begin position="116"/>
        <end position="134"/>
    </location>
</feature>